<protein>
    <submittedName>
        <fullName evidence="2">Uncharacterized protein</fullName>
    </submittedName>
</protein>
<dbReference type="EMBL" id="SUNJ01000963">
    <property type="protein sequence ID" value="TPP67197.1"/>
    <property type="molecule type" value="Genomic_DNA"/>
</dbReference>
<reference evidence="2 3" key="1">
    <citation type="submission" date="2019-04" db="EMBL/GenBank/DDBJ databases">
        <title>Annotation for the trematode Fasciola gigantica.</title>
        <authorList>
            <person name="Choi Y.-J."/>
        </authorList>
    </citation>
    <scope>NUCLEOTIDE SEQUENCE [LARGE SCALE GENOMIC DNA]</scope>
    <source>
        <strain evidence="2">Uganda_cow_1</strain>
    </source>
</reference>
<evidence type="ECO:0000256" key="1">
    <source>
        <dbReference type="SAM" id="MobiDB-lite"/>
    </source>
</evidence>
<comment type="caution">
    <text evidence="2">The sequence shown here is derived from an EMBL/GenBank/DDBJ whole genome shotgun (WGS) entry which is preliminary data.</text>
</comment>
<proteinExistence type="predicted"/>
<sequence>MPGGVGIIQKSRANVAMPKSRHKKSMDTMMTPKNHTKLSSDSSPSFSDETAFLPEESSSADGCCCCR</sequence>
<dbReference type="Proteomes" id="UP000316759">
    <property type="component" value="Unassembled WGS sequence"/>
</dbReference>
<feature type="region of interest" description="Disordered" evidence="1">
    <location>
        <begin position="13"/>
        <end position="61"/>
    </location>
</feature>
<accession>A0A504Z902</accession>
<gene>
    <name evidence="2" type="ORF">FGIG_08930</name>
</gene>
<dbReference type="AlphaFoldDB" id="A0A504Z902"/>
<feature type="compositionally biased region" description="Low complexity" evidence="1">
    <location>
        <begin position="39"/>
        <end position="48"/>
    </location>
</feature>
<keyword evidence="3" id="KW-1185">Reference proteome</keyword>
<evidence type="ECO:0000313" key="2">
    <source>
        <dbReference type="EMBL" id="TPP67197.1"/>
    </source>
</evidence>
<evidence type="ECO:0000313" key="3">
    <source>
        <dbReference type="Proteomes" id="UP000316759"/>
    </source>
</evidence>
<organism evidence="2 3">
    <name type="scientific">Fasciola gigantica</name>
    <name type="common">Giant liver fluke</name>
    <dbReference type="NCBI Taxonomy" id="46835"/>
    <lineage>
        <taxon>Eukaryota</taxon>
        <taxon>Metazoa</taxon>
        <taxon>Spiralia</taxon>
        <taxon>Lophotrochozoa</taxon>
        <taxon>Platyhelminthes</taxon>
        <taxon>Trematoda</taxon>
        <taxon>Digenea</taxon>
        <taxon>Plagiorchiida</taxon>
        <taxon>Echinostomata</taxon>
        <taxon>Echinostomatoidea</taxon>
        <taxon>Fasciolidae</taxon>
        <taxon>Fasciola</taxon>
    </lineage>
</organism>
<name>A0A504Z902_FASGI</name>